<dbReference type="AlphaFoldDB" id="A0A540L028"/>
<keyword evidence="2" id="KW-1185">Reference proteome</keyword>
<accession>A0A540L028</accession>
<sequence>MQWGLRTLTSLRNLKISFENSPKEGLLPTTITFVFISCLSNLDGKGFRHLTSLENLTIVKCPELQRLPEERLPASLSELILKKCPLLQQWCQSEGKDWPKIAHIPHIEIDGEPIYLGGLTSFGVLGTSGSVVDDLEAAELLKVSYANLVVLPKGCSSFPLMFFSIFKIFPAVR</sequence>
<gene>
    <name evidence="1" type="ORF">C1H46_034605</name>
</gene>
<evidence type="ECO:0000313" key="2">
    <source>
        <dbReference type="Proteomes" id="UP000315295"/>
    </source>
</evidence>
<organism evidence="1 2">
    <name type="scientific">Malus baccata</name>
    <name type="common">Siberian crab apple</name>
    <name type="synonym">Pyrus baccata</name>
    <dbReference type="NCBI Taxonomy" id="106549"/>
    <lineage>
        <taxon>Eukaryota</taxon>
        <taxon>Viridiplantae</taxon>
        <taxon>Streptophyta</taxon>
        <taxon>Embryophyta</taxon>
        <taxon>Tracheophyta</taxon>
        <taxon>Spermatophyta</taxon>
        <taxon>Magnoliopsida</taxon>
        <taxon>eudicotyledons</taxon>
        <taxon>Gunneridae</taxon>
        <taxon>Pentapetalae</taxon>
        <taxon>rosids</taxon>
        <taxon>fabids</taxon>
        <taxon>Rosales</taxon>
        <taxon>Rosaceae</taxon>
        <taxon>Amygdaloideae</taxon>
        <taxon>Maleae</taxon>
        <taxon>Malus</taxon>
    </lineage>
</organism>
<evidence type="ECO:0008006" key="3">
    <source>
        <dbReference type="Google" id="ProtNLM"/>
    </source>
</evidence>
<proteinExistence type="predicted"/>
<reference evidence="1 2" key="1">
    <citation type="journal article" date="2019" name="G3 (Bethesda)">
        <title>Sequencing of a Wild Apple (Malus baccata) Genome Unravels the Differences Between Cultivated and Wild Apple Species Regarding Disease Resistance and Cold Tolerance.</title>
        <authorList>
            <person name="Chen X."/>
        </authorList>
    </citation>
    <scope>NUCLEOTIDE SEQUENCE [LARGE SCALE GENOMIC DNA]</scope>
    <source>
        <strain evidence="2">cv. Shandingzi</strain>
        <tissue evidence="1">Leaves</tissue>
    </source>
</reference>
<comment type="caution">
    <text evidence="1">The sequence shown here is derived from an EMBL/GenBank/DDBJ whole genome shotgun (WGS) entry which is preliminary data.</text>
</comment>
<protein>
    <recommendedName>
        <fullName evidence="3">NB-ARC domain-containing protein</fullName>
    </recommendedName>
</protein>
<dbReference type="STRING" id="106549.A0A540L028"/>
<dbReference type="Proteomes" id="UP000315295">
    <property type="component" value="Unassembled WGS sequence"/>
</dbReference>
<dbReference type="SUPFAM" id="SSF52058">
    <property type="entry name" value="L domain-like"/>
    <property type="match status" value="1"/>
</dbReference>
<name>A0A540L028_MALBA</name>
<evidence type="ECO:0000313" key="1">
    <source>
        <dbReference type="EMBL" id="TQD79825.1"/>
    </source>
</evidence>
<dbReference type="InterPro" id="IPR032675">
    <property type="entry name" value="LRR_dom_sf"/>
</dbReference>
<dbReference type="EMBL" id="VIEB01000838">
    <property type="protein sequence ID" value="TQD79825.1"/>
    <property type="molecule type" value="Genomic_DNA"/>
</dbReference>
<dbReference type="Gene3D" id="3.80.10.10">
    <property type="entry name" value="Ribonuclease Inhibitor"/>
    <property type="match status" value="1"/>
</dbReference>